<gene>
    <name evidence="3" type="ORF">METZ01_LOCUS103429</name>
</gene>
<evidence type="ECO:0000259" key="2">
    <source>
        <dbReference type="PROSITE" id="PS50222"/>
    </source>
</evidence>
<dbReference type="InterPro" id="IPR002048">
    <property type="entry name" value="EF_hand_dom"/>
</dbReference>
<accession>A0A381WDJ5</accession>
<evidence type="ECO:0000256" key="1">
    <source>
        <dbReference type="SAM" id="MobiDB-lite"/>
    </source>
</evidence>
<dbReference type="PROSITE" id="PS00018">
    <property type="entry name" value="EF_HAND_1"/>
    <property type="match status" value="1"/>
</dbReference>
<feature type="compositionally biased region" description="Basic and acidic residues" evidence="1">
    <location>
        <begin position="85"/>
        <end position="96"/>
    </location>
</feature>
<proteinExistence type="predicted"/>
<name>A0A381WDJ5_9ZZZZ</name>
<protein>
    <recommendedName>
        <fullName evidence="2">EF-hand domain-containing protein</fullName>
    </recommendedName>
</protein>
<reference evidence="3" key="1">
    <citation type="submission" date="2018-05" db="EMBL/GenBank/DDBJ databases">
        <authorList>
            <person name="Lanie J.A."/>
            <person name="Ng W.-L."/>
            <person name="Kazmierczak K.M."/>
            <person name="Andrzejewski T.M."/>
            <person name="Davidsen T.M."/>
            <person name="Wayne K.J."/>
            <person name="Tettelin H."/>
            <person name="Glass J.I."/>
            <person name="Rusch D."/>
            <person name="Podicherti R."/>
            <person name="Tsui H.-C.T."/>
            <person name="Winkler M.E."/>
        </authorList>
    </citation>
    <scope>NUCLEOTIDE SEQUENCE</scope>
</reference>
<dbReference type="PROSITE" id="PS50222">
    <property type="entry name" value="EF_HAND_2"/>
    <property type="match status" value="1"/>
</dbReference>
<dbReference type="SUPFAM" id="SSF47473">
    <property type="entry name" value="EF-hand"/>
    <property type="match status" value="1"/>
</dbReference>
<sequence>MMAKAVMAERDSDGDGELSKEEYDIMVELTKADGNWPGDVDADALFAKYDSGGEGKLDLSETQALISEIVPRMVGLDSPDAEQEDTTRDSDQKEQEKLEKLYQNGYISEERYKRLTEDLERR</sequence>
<dbReference type="Gene3D" id="1.10.238.10">
    <property type="entry name" value="EF-hand"/>
    <property type="match status" value="1"/>
</dbReference>
<evidence type="ECO:0000313" key="3">
    <source>
        <dbReference type="EMBL" id="SVA50575.1"/>
    </source>
</evidence>
<dbReference type="InterPro" id="IPR011992">
    <property type="entry name" value="EF-hand-dom_pair"/>
</dbReference>
<dbReference type="GO" id="GO:0005509">
    <property type="term" value="F:calcium ion binding"/>
    <property type="evidence" value="ECO:0007669"/>
    <property type="project" value="InterPro"/>
</dbReference>
<organism evidence="3">
    <name type="scientific">marine metagenome</name>
    <dbReference type="NCBI Taxonomy" id="408172"/>
    <lineage>
        <taxon>unclassified sequences</taxon>
        <taxon>metagenomes</taxon>
        <taxon>ecological metagenomes</taxon>
    </lineage>
</organism>
<dbReference type="AlphaFoldDB" id="A0A381WDJ5"/>
<dbReference type="EMBL" id="UINC01011459">
    <property type="protein sequence ID" value="SVA50575.1"/>
    <property type="molecule type" value="Genomic_DNA"/>
</dbReference>
<dbReference type="InterPro" id="IPR018247">
    <property type="entry name" value="EF_Hand_1_Ca_BS"/>
</dbReference>
<feature type="region of interest" description="Disordered" evidence="1">
    <location>
        <begin position="73"/>
        <end position="96"/>
    </location>
</feature>
<feature type="domain" description="EF-hand" evidence="2">
    <location>
        <begin position="1"/>
        <end position="33"/>
    </location>
</feature>